<evidence type="ECO:0000256" key="10">
    <source>
        <dbReference type="PIRSR" id="PIRSR037913-3"/>
    </source>
</evidence>
<dbReference type="Pfam" id="PF00850">
    <property type="entry name" value="Hist_deacetyl"/>
    <property type="match status" value="1"/>
</dbReference>
<feature type="domain" description="Histone deacetylase" evidence="12">
    <location>
        <begin position="36"/>
        <end position="302"/>
    </location>
</feature>
<evidence type="ECO:0000256" key="9">
    <source>
        <dbReference type="PIRSR" id="PIRSR037913-1"/>
    </source>
</evidence>
<dbReference type="AlphaFoldDB" id="A0A8C5TYT1"/>
<dbReference type="PANTHER" id="PTHR10625:SF36">
    <property type="entry name" value="HISTONE DEACETYLASE 3"/>
    <property type="match status" value="1"/>
</dbReference>
<feature type="active site" description="Proton acceptor" evidence="9">
    <location>
        <position position="149"/>
    </location>
</feature>
<evidence type="ECO:0000256" key="11">
    <source>
        <dbReference type="SAM" id="MobiDB-lite"/>
    </source>
</evidence>
<dbReference type="InterPro" id="IPR023801">
    <property type="entry name" value="His_deacetylse_dom"/>
</dbReference>
<dbReference type="PANTHER" id="PTHR10625">
    <property type="entry name" value="HISTONE DEACETYLASE HDAC1-RELATED"/>
    <property type="match status" value="1"/>
</dbReference>
<keyword evidence="2" id="KW-0678">Repressor</keyword>
<sequence length="400" mass="45771">MTQAGARRAARPVRHVETVAYFYDPDVGNFHYGAGHPMKPHRLALTHSLVLHYGLYKKMIVFKPYQASQHDMCRFHSEDYIDFLQRVSPNNMQGFTKSLNAFNVGDDCPVFPGLFEFCSRYTGASLQGATQLNNKICDIAINWAGGLHHAKKFEASGFCYVNDIVIGILELLKYHPRVLYIDIDIHHGDGVQEAFYLTDRVMTVSFHKYGNYFFPGTGDMYEVGAESGRYYCLNVPLRDGIDDQSYKHLFQPVINQVVDYYQPTCIVLQCGADSLGCDRLGCFNLSIRGHGVEYHSLLSYFEYFAPDFTLHPDVSTRIENQNSRQYLDQIRQTIFENLKMLNHAPSVQIHDVPSDLLSYDRTDEPDPEERGSEENYSRPEAANEFYDGDHDNDKESDVEI</sequence>
<evidence type="ECO:0000256" key="1">
    <source>
        <dbReference type="ARBA" id="ARBA00004123"/>
    </source>
</evidence>
<keyword evidence="4 8" id="KW-0156">Chromatin regulator</keyword>
<keyword evidence="5 8" id="KW-0805">Transcription regulation</keyword>
<dbReference type="GO" id="GO:0046872">
    <property type="term" value="F:metal ion binding"/>
    <property type="evidence" value="ECO:0007669"/>
    <property type="project" value="UniProtKB-KW"/>
</dbReference>
<dbReference type="SUPFAM" id="SSF52768">
    <property type="entry name" value="Arginase/deacetylase"/>
    <property type="match status" value="1"/>
</dbReference>
<evidence type="ECO:0000313" key="13">
    <source>
        <dbReference type="Ensembl" id="ENSMCSP00000015123.1"/>
    </source>
</evidence>
<evidence type="ECO:0000256" key="4">
    <source>
        <dbReference type="ARBA" id="ARBA00022853"/>
    </source>
</evidence>
<dbReference type="Ensembl" id="ENSMCST00000015513.1">
    <property type="protein sequence ID" value="ENSMCSP00000015123.1"/>
    <property type="gene ID" value="ENSMCSG00000010615.1"/>
</dbReference>
<comment type="subcellular location">
    <subcellularLocation>
        <location evidence="1 8">Nucleus</location>
    </subcellularLocation>
</comment>
<feature type="compositionally biased region" description="Basic and acidic residues" evidence="11">
    <location>
        <begin position="387"/>
        <end position="400"/>
    </location>
</feature>
<dbReference type="InterPro" id="IPR037138">
    <property type="entry name" value="His_deacetylse_dom_sf"/>
</dbReference>
<dbReference type="Gene3D" id="3.40.800.20">
    <property type="entry name" value="Histone deacetylase domain"/>
    <property type="match status" value="2"/>
</dbReference>
<dbReference type="InterPro" id="IPR003084">
    <property type="entry name" value="HDAC_I/II"/>
</dbReference>
<feature type="binding site" evidence="10">
    <location>
        <position position="273"/>
    </location>
    <ligand>
        <name>a divalent metal cation</name>
        <dbReference type="ChEBI" id="CHEBI:60240"/>
    </ligand>
</feature>
<dbReference type="Proteomes" id="UP000694560">
    <property type="component" value="Unplaced"/>
</dbReference>
<comment type="catalytic activity">
    <reaction evidence="8">
        <text>N(6)-acetyl-L-lysyl-[histone] + H2O = L-lysyl-[histone] + acetate</text>
        <dbReference type="Rhea" id="RHEA:58196"/>
        <dbReference type="Rhea" id="RHEA-COMP:9845"/>
        <dbReference type="Rhea" id="RHEA-COMP:11338"/>
        <dbReference type="ChEBI" id="CHEBI:15377"/>
        <dbReference type="ChEBI" id="CHEBI:29969"/>
        <dbReference type="ChEBI" id="CHEBI:30089"/>
        <dbReference type="ChEBI" id="CHEBI:61930"/>
        <dbReference type="EC" id="3.5.1.98"/>
    </reaction>
</comment>
<proteinExistence type="inferred from homology"/>
<dbReference type="GO" id="GO:0141221">
    <property type="term" value="F:histone deacetylase activity, hydrolytic mechanism"/>
    <property type="evidence" value="ECO:0007669"/>
    <property type="project" value="UniProtKB-EC"/>
</dbReference>
<organism evidence="13 14">
    <name type="scientific">Malurus cyaneus samueli</name>
    <dbReference type="NCBI Taxonomy" id="2593467"/>
    <lineage>
        <taxon>Eukaryota</taxon>
        <taxon>Metazoa</taxon>
        <taxon>Chordata</taxon>
        <taxon>Craniata</taxon>
        <taxon>Vertebrata</taxon>
        <taxon>Euteleostomi</taxon>
        <taxon>Archelosauria</taxon>
        <taxon>Archosauria</taxon>
        <taxon>Dinosauria</taxon>
        <taxon>Saurischia</taxon>
        <taxon>Theropoda</taxon>
        <taxon>Coelurosauria</taxon>
        <taxon>Aves</taxon>
        <taxon>Neognathae</taxon>
        <taxon>Neoaves</taxon>
        <taxon>Telluraves</taxon>
        <taxon>Australaves</taxon>
        <taxon>Passeriformes</taxon>
        <taxon>Meliphagoidea</taxon>
        <taxon>Maluridae</taxon>
        <taxon>Malurus</taxon>
    </lineage>
</organism>
<evidence type="ECO:0000259" key="12">
    <source>
        <dbReference type="Pfam" id="PF00850"/>
    </source>
</evidence>
<evidence type="ECO:0000256" key="8">
    <source>
        <dbReference type="PIRNR" id="PIRNR037913"/>
    </source>
</evidence>
<feature type="binding site" evidence="10">
    <location>
        <position position="186"/>
    </location>
    <ligand>
        <name>a divalent metal cation</name>
        <dbReference type="ChEBI" id="CHEBI:60240"/>
    </ligand>
</feature>
<evidence type="ECO:0000256" key="6">
    <source>
        <dbReference type="ARBA" id="ARBA00023163"/>
    </source>
</evidence>
<protein>
    <recommendedName>
        <fullName evidence="8">Histone deacetylase</fullName>
        <ecNumber evidence="8">3.5.1.98</ecNumber>
    </recommendedName>
</protein>
<accession>A0A8C5TYT1</accession>
<dbReference type="EC" id="3.5.1.98" evidence="8"/>
<reference evidence="13" key="2">
    <citation type="submission" date="2025-09" db="UniProtKB">
        <authorList>
            <consortium name="Ensembl"/>
        </authorList>
    </citation>
    <scope>IDENTIFICATION</scope>
</reference>
<dbReference type="InterPro" id="IPR000286">
    <property type="entry name" value="HDACs"/>
</dbReference>
<keyword evidence="7 8" id="KW-0539">Nucleus</keyword>
<feature type="region of interest" description="Disordered" evidence="11">
    <location>
        <begin position="357"/>
        <end position="400"/>
    </location>
</feature>
<dbReference type="GO" id="GO:0005634">
    <property type="term" value="C:nucleus"/>
    <property type="evidence" value="ECO:0007669"/>
    <property type="project" value="UniProtKB-SubCell"/>
</dbReference>
<evidence type="ECO:0000256" key="3">
    <source>
        <dbReference type="ARBA" id="ARBA00022801"/>
    </source>
</evidence>
<dbReference type="GO" id="GO:0040029">
    <property type="term" value="P:epigenetic regulation of gene expression"/>
    <property type="evidence" value="ECO:0007669"/>
    <property type="project" value="TreeGrafter"/>
</dbReference>
<keyword evidence="3 8" id="KW-0378">Hydrolase</keyword>
<dbReference type="PRINTS" id="PR01270">
    <property type="entry name" value="HDASUPER"/>
</dbReference>
<reference evidence="13" key="1">
    <citation type="submission" date="2025-08" db="UniProtKB">
        <authorList>
            <consortium name="Ensembl"/>
        </authorList>
    </citation>
    <scope>IDENTIFICATION</scope>
</reference>
<name>A0A8C5TYT1_9PASS</name>
<evidence type="ECO:0000256" key="5">
    <source>
        <dbReference type="ARBA" id="ARBA00023015"/>
    </source>
</evidence>
<feature type="compositionally biased region" description="Basic and acidic residues" evidence="11">
    <location>
        <begin position="358"/>
        <end position="377"/>
    </location>
</feature>
<dbReference type="PRINTS" id="PR01271">
    <property type="entry name" value="HISDACETLASE"/>
</dbReference>
<dbReference type="PIRSF" id="PIRSF037913">
    <property type="entry name" value="His_deacetylse_1"/>
    <property type="match status" value="1"/>
</dbReference>
<comment type="similarity">
    <text evidence="8">Belongs to the histone deacetylase family. HD Type 1 subfamily.</text>
</comment>
<evidence type="ECO:0000313" key="14">
    <source>
        <dbReference type="Proteomes" id="UP000694560"/>
    </source>
</evidence>
<keyword evidence="6 8" id="KW-0804">Transcription</keyword>
<evidence type="ECO:0000256" key="2">
    <source>
        <dbReference type="ARBA" id="ARBA00022491"/>
    </source>
</evidence>
<evidence type="ECO:0000256" key="7">
    <source>
        <dbReference type="ARBA" id="ARBA00023242"/>
    </source>
</evidence>
<keyword evidence="14" id="KW-1185">Reference proteome</keyword>
<feature type="binding site" evidence="10">
    <location>
        <position position="184"/>
    </location>
    <ligand>
        <name>a divalent metal cation</name>
        <dbReference type="ChEBI" id="CHEBI:60240"/>
    </ligand>
</feature>
<dbReference type="InterPro" id="IPR023696">
    <property type="entry name" value="Ureohydrolase_dom_sf"/>
</dbReference>
<keyword evidence="10" id="KW-0479">Metal-binding</keyword>